<dbReference type="InterPro" id="IPR001254">
    <property type="entry name" value="Trypsin_dom"/>
</dbReference>
<keyword evidence="3" id="KW-0378">Hydrolase</keyword>
<comment type="caution">
    <text evidence="8">The sequence shown here is derived from an EMBL/GenBank/DDBJ whole genome shotgun (WGS) entry which is preliminary data.</text>
</comment>
<keyword evidence="4" id="KW-0720">Serine protease</keyword>
<evidence type="ECO:0000259" key="7">
    <source>
        <dbReference type="PROSITE" id="PS50240"/>
    </source>
</evidence>
<evidence type="ECO:0000256" key="4">
    <source>
        <dbReference type="ARBA" id="ARBA00022825"/>
    </source>
</evidence>
<dbReference type="Proteomes" id="UP001233999">
    <property type="component" value="Unassembled WGS sequence"/>
</dbReference>
<dbReference type="FunFam" id="2.40.10.10:FF:000068">
    <property type="entry name" value="transmembrane protease serine 2"/>
    <property type="match status" value="1"/>
</dbReference>
<dbReference type="EMBL" id="JASPKZ010001579">
    <property type="protein sequence ID" value="KAJ9597899.1"/>
    <property type="molecule type" value="Genomic_DNA"/>
</dbReference>
<sequence length="186" mass="21258">VTNNFRCLQDVTTYFRTFHDHTFHLAGSVPRSVTTYFRCHVFPHNTSFTVRILGPTLLLIFGYYLLSVSTGYDRSHVTTYFRLLLIFEFFVPRYGISPKTQVEIADYPHQVTVEYKHMTRCGGAILGPTWVITAAQCISNVSMDDLLVRGGTKMRGVLGDPQEVKKLYTHPNFNQDTLENDIGLIE</sequence>
<reference evidence="8" key="2">
    <citation type="submission" date="2023-05" db="EMBL/GenBank/DDBJ databases">
        <authorList>
            <person name="Fouks B."/>
        </authorList>
    </citation>
    <scope>NUCLEOTIDE SEQUENCE</scope>
    <source>
        <strain evidence="8">Stay&amp;Tobe</strain>
        <tissue evidence="8">Testes</tissue>
    </source>
</reference>
<dbReference type="Gene3D" id="2.40.10.10">
    <property type="entry name" value="Trypsin-like serine proteases"/>
    <property type="match status" value="1"/>
</dbReference>
<evidence type="ECO:0000256" key="3">
    <source>
        <dbReference type="ARBA" id="ARBA00022801"/>
    </source>
</evidence>
<dbReference type="InterPro" id="IPR001314">
    <property type="entry name" value="Peptidase_S1A"/>
</dbReference>
<keyword evidence="6" id="KW-0472">Membrane</keyword>
<keyword evidence="6" id="KW-1133">Transmembrane helix</keyword>
<feature type="non-terminal residue" evidence="8">
    <location>
        <position position="1"/>
    </location>
</feature>
<dbReference type="PRINTS" id="PR00722">
    <property type="entry name" value="CHYMOTRYPSIN"/>
</dbReference>
<dbReference type="PROSITE" id="PS50240">
    <property type="entry name" value="TRYPSIN_DOM"/>
    <property type="match status" value="1"/>
</dbReference>
<dbReference type="InterPro" id="IPR050430">
    <property type="entry name" value="Peptidase_S1"/>
</dbReference>
<evidence type="ECO:0000313" key="8">
    <source>
        <dbReference type="EMBL" id="KAJ9597899.1"/>
    </source>
</evidence>
<dbReference type="GO" id="GO:0004252">
    <property type="term" value="F:serine-type endopeptidase activity"/>
    <property type="evidence" value="ECO:0007669"/>
    <property type="project" value="InterPro"/>
</dbReference>
<evidence type="ECO:0000256" key="2">
    <source>
        <dbReference type="ARBA" id="ARBA00022670"/>
    </source>
</evidence>
<accession>A0AAD8EQ38</accession>
<dbReference type="SUPFAM" id="SSF50494">
    <property type="entry name" value="Trypsin-like serine proteases"/>
    <property type="match status" value="1"/>
</dbReference>
<feature type="transmembrane region" description="Helical" evidence="6">
    <location>
        <begin position="48"/>
        <end position="66"/>
    </location>
</feature>
<evidence type="ECO:0000256" key="1">
    <source>
        <dbReference type="ARBA" id="ARBA00007664"/>
    </source>
</evidence>
<feature type="non-terminal residue" evidence="8">
    <location>
        <position position="186"/>
    </location>
</feature>
<dbReference type="GO" id="GO:0006508">
    <property type="term" value="P:proteolysis"/>
    <property type="evidence" value="ECO:0007669"/>
    <property type="project" value="UniProtKB-KW"/>
</dbReference>
<evidence type="ECO:0000313" key="9">
    <source>
        <dbReference type="Proteomes" id="UP001233999"/>
    </source>
</evidence>
<keyword evidence="6" id="KW-0812">Transmembrane</keyword>
<name>A0AAD8EQ38_DIPPU</name>
<proteinExistence type="inferred from homology"/>
<dbReference type="Pfam" id="PF00089">
    <property type="entry name" value="Trypsin"/>
    <property type="match status" value="1"/>
</dbReference>
<dbReference type="PANTHER" id="PTHR24276:SF91">
    <property type="entry name" value="AT26814P-RELATED"/>
    <property type="match status" value="1"/>
</dbReference>
<keyword evidence="2" id="KW-0645">Protease</keyword>
<feature type="domain" description="Peptidase S1" evidence="7">
    <location>
        <begin position="96"/>
        <end position="186"/>
    </location>
</feature>
<evidence type="ECO:0000256" key="6">
    <source>
        <dbReference type="SAM" id="Phobius"/>
    </source>
</evidence>
<comment type="similarity">
    <text evidence="1">Belongs to the peptidase S1 family.</text>
</comment>
<organism evidence="8 9">
    <name type="scientific">Diploptera punctata</name>
    <name type="common">Pacific beetle cockroach</name>
    <dbReference type="NCBI Taxonomy" id="6984"/>
    <lineage>
        <taxon>Eukaryota</taxon>
        <taxon>Metazoa</taxon>
        <taxon>Ecdysozoa</taxon>
        <taxon>Arthropoda</taxon>
        <taxon>Hexapoda</taxon>
        <taxon>Insecta</taxon>
        <taxon>Pterygota</taxon>
        <taxon>Neoptera</taxon>
        <taxon>Polyneoptera</taxon>
        <taxon>Dictyoptera</taxon>
        <taxon>Blattodea</taxon>
        <taxon>Blaberoidea</taxon>
        <taxon>Blaberidae</taxon>
        <taxon>Diplopterinae</taxon>
        <taxon>Diploptera</taxon>
    </lineage>
</organism>
<dbReference type="InterPro" id="IPR043504">
    <property type="entry name" value="Peptidase_S1_PA_chymotrypsin"/>
</dbReference>
<protein>
    <recommendedName>
        <fullName evidence="7">Peptidase S1 domain-containing protein</fullName>
    </recommendedName>
</protein>
<dbReference type="AlphaFoldDB" id="A0AAD8EQ38"/>
<evidence type="ECO:0000256" key="5">
    <source>
        <dbReference type="ARBA" id="ARBA00023157"/>
    </source>
</evidence>
<keyword evidence="5" id="KW-1015">Disulfide bond</keyword>
<dbReference type="PANTHER" id="PTHR24276">
    <property type="entry name" value="POLYSERASE-RELATED"/>
    <property type="match status" value="1"/>
</dbReference>
<gene>
    <name evidence="8" type="ORF">L9F63_011265</name>
</gene>
<dbReference type="InterPro" id="IPR009003">
    <property type="entry name" value="Peptidase_S1_PA"/>
</dbReference>
<reference evidence="8" key="1">
    <citation type="journal article" date="2023" name="IScience">
        <title>Live-bearing cockroach genome reveals convergent evolutionary mechanisms linked to viviparity in insects and beyond.</title>
        <authorList>
            <person name="Fouks B."/>
            <person name="Harrison M.C."/>
            <person name="Mikhailova A.A."/>
            <person name="Marchal E."/>
            <person name="English S."/>
            <person name="Carruthers M."/>
            <person name="Jennings E.C."/>
            <person name="Chiamaka E.L."/>
            <person name="Frigard R.A."/>
            <person name="Pippel M."/>
            <person name="Attardo G.M."/>
            <person name="Benoit J.B."/>
            <person name="Bornberg-Bauer E."/>
            <person name="Tobe S.S."/>
        </authorList>
    </citation>
    <scope>NUCLEOTIDE SEQUENCE</scope>
    <source>
        <strain evidence="8">Stay&amp;Tobe</strain>
    </source>
</reference>
<keyword evidence="9" id="KW-1185">Reference proteome</keyword>